<gene>
    <name evidence="1" type="ORF">F5878DRAFT_547576</name>
</gene>
<proteinExistence type="predicted"/>
<keyword evidence="2" id="KW-1185">Reference proteome</keyword>
<dbReference type="EMBL" id="MU806844">
    <property type="protein sequence ID" value="KAJ3832827.1"/>
    <property type="molecule type" value="Genomic_DNA"/>
</dbReference>
<dbReference type="Gene3D" id="3.60.130.30">
    <property type="match status" value="1"/>
</dbReference>
<sequence>GSFDYKKGGHLVLWDLKLVIEFPPGSTAIFPSALLKHSNTSIQPSERRYSMTFYSASGLFRWRHNNYMSDKDILSGAPKDVLSKWREHRENLWRTGLDLLKPF</sequence>
<organism evidence="1 2">
    <name type="scientific">Lentinula raphanica</name>
    <dbReference type="NCBI Taxonomy" id="153919"/>
    <lineage>
        <taxon>Eukaryota</taxon>
        <taxon>Fungi</taxon>
        <taxon>Dikarya</taxon>
        <taxon>Basidiomycota</taxon>
        <taxon>Agaricomycotina</taxon>
        <taxon>Agaricomycetes</taxon>
        <taxon>Agaricomycetidae</taxon>
        <taxon>Agaricales</taxon>
        <taxon>Marasmiineae</taxon>
        <taxon>Omphalotaceae</taxon>
        <taxon>Lentinula</taxon>
    </lineage>
</organism>
<name>A0AA38U5N2_9AGAR</name>
<dbReference type="Proteomes" id="UP001163846">
    <property type="component" value="Unassembled WGS sequence"/>
</dbReference>
<reference evidence="1" key="1">
    <citation type="submission" date="2022-08" db="EMBL/GenBank/DDBJ databases">
        <authorList>
            <consortium name="DOE Joint Genome Institute"/>
            <person name="Min B."/>
            <person name="Riley R."/>
            <person name="Sierra-Patev S."/>
            <person name="Naranjo-Ortiz M."/>
            <person name="Looney B."/>
            <person name="Konkel Z."/>
            <person name="Slot J.C."/>
            <person name="Sakamoto Y."/>
            <person name="Steenwyk J.L."/>
            <person name="Rokas A."/>
            <person name="Carro J."/>
            <person name="Camarero S."/>
            <person name="Ferreira P."/>
            <person name="Molpeceres G."/>
            <person name="Ruiz-Duenas F.J."/>
            <person name="Serrano A."/>
            <person name="Henrissat B."/>
            <person name="Drula E."/>
            <person name="Hughes K.W."/>
            <person name="Mata J.L."/>
            <person name="Ishikawa N.K."/>
            <person name="Vargas-Isla R."/>
            <person name="Ushijima S."/>
            <person name="Smith C.A."/>
            <person name="Ahrendt S."/>
            <person name="Andreopoulos W."/>
            <person name="He G."/>
            <person name="Labutti K."/>
            <person name="Lipzen A."/>
            <person name="Ng V."/>
            <person name="Sandor L."/>
            <person name="Barry K."/>
            <person name="Martinez A.T."/>
            <person name="Xiao Y."/>
            <person name="Gibbons J.G."/>
            <person name="Terashima K."/>
            <person name="Hibbett D.S."/>
            <person name="Grigoriev I.V."/>
        </authorList>
    </citation>
    <scope>NUCLEOTIDE SEQUENCE</scope>
    <source>
        <strain evidence="1">TFB9207</strain>
    </source>
</reference>
<evidence type="ECO:0000313" key="2">
    <source>
        <dbReference type="Proteomes" id="UP001163846"/>
    </source>
</evidence>
<dbReference type="AlphaFoldDB" id="A0AA38U5N2"/>
<protein>
    <submittedName>
        <fullName evidence="1">Uncharacterized protein</fullName>
    </submittedName>
</protein>
<accession>A0AA38U5N2</accession>
<feature type="non-terminal residue" evidence="1">
    <location>
        <position position="1"/>
    </location>
</feature>
<evidence type="ECO:0000313" key="1">
    <source>
        <dbReference type="EMBL" id="KAJ3832827.1"/>
    </source>
</evidence>
<comment type="caution">
    <text evidence="1">The sequence shown here is derived from an EMBL/GenBank/DDBJ whole genome shotgun (WGS) entry which is preliminary data.</text>
</comment>